<reference evidence="1" key="1">
    <citation type="submission" date="2021-01" db="EMBL/GenBank/DDBJ databases">
        <authorList>
            <person name="Corre E."/>
            <person name="Pelletier E."/>
            <person name="Niang G."/>
            <person name="Scheremetjew M."/>
            <person name="Finn R."/>
            <person name="Kale V."/>
            <person name="Holt S."/>
            <person name="Cochrane G."/>
            <person name="Meng A."/>
            <person name="Brown T."/>
            <person name="Cohen L."/>
        </authorList>
    </citation>
    <scope>NUCLEOTIDE SEQUENCE</scope>
    <source>
        <strain evidence="1">CCMP1381</strain>
    </source>
</reference>
<dbReference type="AlphaFoldDB" id="A0A7S2ATT2"/>
<gene>
    <name evidence="1" type="ORF">DSPE1174_LOCUS3096</name>
</gene>
<protein>
    <submittedName>
        <fullName evidence="1">Uncharacterized protein</fullName>
    </submittedName>
</protein>
<sequence length="308" mass="32233">MALNGLPSAITQASRSPVGRITLSVELATANDADEKEVSELSQLCRVKAKTSCIFVKELEMLKIIVGEQQTAIGNFPGPVPVLYEPSGSSDTYVAEVAAAAAAGADAFVIPVGEMMTSETDGIIMPESDVVSAADGKLELIPELKLAGSVSEDELLGALDTIRHSVAFDTVILSCDFPTAPSLPKELVKSTTVIGRVSVDPGAGQLSEAVQTFEKCGYNGAVISSTCVPRMIGVVGSGAYWQAALTSLKKRSSSKFAGVRTRVSTKWSGDAAPTAWLEYFQEAADTSGWLDSGAEEVIDSDGGDWKGF</sequence>
<dbReference type="EMBL" id="HBGS01005914">
    <property type="protein sequence ID" value="CAD9377087.1"/>
    <property type="molecule type" value="Transcribed_RNA"/>
</dbReference>
<accession>A0A7S2ATT2</accession>
<organism evidence="1">
    <name type="scientific">Octactis speculum</name>
    <dbReference type="NCBI Taxonomy" id="3111310"/>
    <lineage>
        <taxon>Eukaryota</taxon>
        <taxon>Sar</taxon>
        <taxon>Stramenopiles</taxon>
        <taxon>Ochrophyta</taxon>
        <taxon>Dictyochophyceae</taxon>
        <taxon>Dictyochales</taxon>
        <taxon>Dictyochaceae</taxon>
        <taxon>Octactis</taxon>
    </lineage>
</organism>
<name>A0A7S2ATT2_9STRA</name>
<proteinExistence type="predicted"/>
<evidence type="ECO:0000313" key="1">
    <source>
        <dbReference type="EMBL" id="CAD9377087.1"/>
    </source>
</evidence>